<evidence type="ECO:0000256" key="1">
    <source>
        <dbReference type="SAM" id="MobiDB-lite"/>
    </source>
</evidence>
<name>A0ABR4P1R3_9HELO</name>
<comment type="caution">
    <text evidence="2">The sequence shown here is derived from an EMBL/GenBank/DDBJ whole genome shotgun (WGS) entry which is preliminary data.</text>
</comment>
<dbReference type="EMBL" id="JBFCZG010000011">
    <property type="protein sequence ID" value="KAL3417242.1"/>
    <property type="molecule type" value="Genomic_DNA"/>
</dbReference>
<sequence length="83" mass="9550">MIDERLKRYEALLRDNGIDPSPVVDPSEPESRHQISSIEMPETTWTLPPQATIFKPQLVQGQRGIELVDKLEEHYCYTLAATR</sequence>
<proteinExistence type="predicted"/>
<feature type="region of interest" description="Disordered" evidence="1">
    <location>
        <begin position="17"/>
        <end position="41"/>
    </location>
</feature>
<reference evidence="2 3" key="1">
    <citation type="submission" date="2024-06" db="EMBL/GenBank/DDBJ databases">
        <title>Complete genome of Phlyctema vagabunda strain 19-DSS-EL-015.</title>
        <authorList>
            <person name="Fiorenzani C."/>
        </authorList>
    </citation>
    <scope>NUCLEOTIDE SEQUENCE [LARGE SCALE GENOMIC DNA]</scope>
    <source>
        <strain evidence="2 3">19-DSS-EL-015</strain>
    </source>
</reference>
<organism evidence="2 3">
    <name type="scientific">Phlyctema vagabunda</name>
    <dbReference type="NCBI Taxonomy" id="108571"/>
    <lineage>
        <taxon>Eukaryota</taxon>
        <taxon>Fungi</taxon>
        <taxon>Dikarya</taxon>
        <taxon>Ascomycota</taxon>
        <taxon>Pezizomycotina</taxon>
        <taxon>Leotiomycetes</taxon>
        <taxon>Helotiales</taxon>
        <taxon>Dermateaceae</taxon>
        <taxon>Phlyctema</taxon>
    </lineage>
</organism>
<accession>A0ABR4P1R3</accession>
<dbReference type="Proteomes" id="UP001629113">
    <property type="component" value="Unassembled WGS sequence"/>
</dbReference>
<gene>
    <name evidence="2" type="ORF">PVAG01_11242</name>
</gene>
<evidence type="ECO:0000313" key="3">
    <source>
        <dbReference type="Proteomes" id="UP001629113"/>
    </source>
</evidence>
<protein>
    <submittedName>
        <fullName evidence="2">Uncharacterized protein</fullName>
    </submittedName>
</protein>
<keyword evidence="3" id="KW-1185">Reference proteome</keyword>
<evidence type="ECO:0000313" key="2">
    <source>
        <dbReference type="EMBL" id="KAL3417242.1"/>
    </source>
</evidence>